<dbReference type="InterPro" id="IPR023398">
    <property type="entry name" value="TIF_eIF4e-like"/>
</dbReference>
<evidence type="ECO:0000256" key="2">
    <source>
        <dbReference type="SAM" id="MobiDB-lite"/>
    </source>
</evidence>
<dbReference type="PANTHER" id="PTHR31977:SF1">
    <property type="entry name" value="UPF0696 PROTEIN C11ORF68"/>
    <property type="match status" value="1"/>
</dbReference>
<accession>A0AAN6QTC1</accession>
<dbReference type="EMBL" id="JAUJLE010000085">
    <property type="protein sequence ID" value="KAK0987008.1"/>
    <property type="molecule type" value="Genomic_DNA"/>
</dbReference>
<protein>
    <recommendedName>
        <fullName evidence="5">DUF1917-domain-containing protein</fullName>
    </recommendedName>
</protein>
<dbReference type="Proteomes" id="UP001175353">
    <property type="component" value="Unassembled WGS sequence"/>
</dbReference>
<dbReference type="InterPro" id="IPR015034">
    <property type="entry name" value="Bles03"/>
</dbReference>
<sequence length="431" mass="47311">MSQGRFVDGDGWVSDESDFYGDVKTRESLQREVLRGGKRPLETPFSDVMAKKTKIESLTTACPAPAATPEIKTRMLDIQPRSRIEATQGGPGKHLQPARSDVSGNADHQPSVDLMAADDDEPKDHSSAWQSTESIVDFLRRAPIADQATASLGPWLWVSNPRPPRHQAKQEQNADVPTFKQGGARLLELFMEKRASVENAHEGRLPGVITRYMRPYRDQLEDDLLSLAVKTDTTCGKWMLFPSEANVARVWRLVAEATSEGKLGHTSKVATYQPSETSRVICVYTYDFADTEDVRKVLNGLVELELVSRAGSAIYYKCDAYTYLHIKSENQYKIKASLYGSAEMLKDVATGGGGHGKQVPSTASGAGTSHIVRLKGCGHWSLLEETIGSGTVEKTLLWLLSQQNGTVSKGSLEHALTSDELAQHVTIETHG</sequence>
<comment type="similarity">
    <text evidence="1">Belongs to the UPF0696 family.</text>
</comment>
<evidence type="ECO:0000313" key="4">
    <source>
        <dbReference type="Proteomes" id="UP001175353"/>
    </source>
</evidence>
<dbReference type="SUPFAM" id="SSF55418">
    <property type="entry name" value="eIF4e-like"/>
    <property type="match status" value="1"/>
</dbReference>
<evidence type="ECO:0000256" key="1">
    <source>
        <dbReference type="ARBA" id="ARBA00010568"/>
    </source>
</evidence>
<reference evidence="3" key="1">
    <citation type="submission" date="2023-06" db="EMBL/GenBank/DDBJ databases">
        <title>Black Yeasts Isolated from many extreme environments.</title>
        <authorList>
            <person name="Coleine C."/>
            <person name="Stajich J.E."/>
            <person name="Selbmann L."/>
        </authorList>
    </citation>
    <scope>NUCLEOTIDE SEQUENCE</scope>
    <source>
        <strain evidence="3">CCFEE 5200</strain>
    </source>
</reference>
<dbReference type="AlphaFoldDB" id="A0AAN6QTC1"/>
<organism evidence="3 4">
    <name type="scientific">Friedmanniomyces endolithicus</name>
    <dbReference type="NCBI Taxonomy" id="329885"/>
    <lineage>
        <taxon>Eukaryota</taxon>
        <taxon>Fungi</taxon>
        <taxon>Dikarya</taxon>
        <taxon>Ascomycota</taxon>
        <taxon>Pezizomycotina</taxon>
        <taxon>Dothideomycetes</taxon>
        <taxon>Dothideomycetidae</taxon>
        <taxon>Mycosphaerellales</taxon>
        <taxon>Teratosphaeriaceae</taxon>
        <taxon>Friedmanniomyces</taxon>
    </lineage>
</organism>
<comment type="caution">
    <text evidence="3">The sequence shown here is derived from an EMBL/GenBank/DDBJ whole genome shotgun (WGS) entry which is preliminary data.</text>
</comment>
<proteinExistence type="inferred from homology"/>
<dbReference type="PANTHER" id="PTHR31977">
    <property type="entry name" value="UPF0696 PROTEIN C11ORF68"/>
    <property type="match status" value="1"/>
</dbReference>
<dbReference type="Gene3D" id="3.30.760.10">
    <property type="entry name" value="RNA Cap, Translation Initiation Factor Eif4e"/>
    <property type="match status" value="1"/>
</dbReference>
<dbReference type="Pfam" id="PF08939">
    <property type="entry name" value="Bles03"/>
    <property type="match status" value="1"/>
</dbReference>
<evidence type="ECO:0000313" key="3">
    <source>
        <dbReference type="EMBL" id="KAK0987008.1"/>
    </source>
</evidence>
<evidence type="ECO:0008006" key="5">
    <source>
        <dbReference type="Google" id="ProtNLM"/>
    </source>
</evidence>
<keyword evidence="4" id="KW-1185">Reference proteome</keyword>
<name>A0AAN6QTC1_9PEZI</name>
<gene>
    <name evidence="3" type="ORF">LTR91_010058</name>
</gene>
<feature type="region of interest" description="Disordered" evidence="2">
    <location>
        <begin position="84"/>
        <end position="130"/>
    </location>
</feature>